<dbReference type="Proteomes" id="UP001168821">
    <property type="component" value="Unassembled WGS sequence"/>
</dbReference>
<protein>
    <recommendedName>
        <fullName evidence="3">Endonuclease/exonuclease/phosphatase domain-containing protein</fullName>
    </recommendedName>
</protein>
<accession>A0AA38IZB3</accession>
<evidence type="ECO:0008006" key="3">
    <source>
        <dbReference type="Google" id="ProtNLM"/>
    </source>
</evidence>
<organism evidence="1 2">
    <name type="scientific">Zophobas morio</name>
    <dbReference type="NCBI Taxonomy" id="2755281"/>
    <lineage>
        <taxon>Eukaryota</taxon>
        <taxon>Metazoa</taxon>
        <taxon>Ecdysozoa</taxon>
        <taxon>Arthropoda</taxon>
        <taxon>Hexapoda</taxon>
        <taxon>Insecta</taxon>
        <taxon>Pterygota</taxon>
        <taxon>Neoptera</taxon>
        <taxon>Endopterygota</taxon>
        <taxon>Coleoptera</taxon>
        <taxon>Polyphaga</taxon>
        <taxon>Cucujiformia</taxon>
        <taxon>Tenebrionidae</taxon>
        <taxon>Zophobas</taxon>
    </lineage>
</organism>
<name>A0AA38IZB3_9CUCU</name>
<gene>
    <name evidence="1" type="ORF">Zmor_000021</name>
</gene>
<dbReference type="PANTHER" id="PTHR33395">
    <property type="entry name" value="TRANSCRIPTASE, PUTATIVE-RELATED-RELATED"/>
    <property type="match status" value="1"/>
</dbReference>
<dbReference type="PANTHER" id="PTHR33395:SF22">
    <property type="entry name" value="REVERSE TRANSCRIPTASE DOMAIN-CONTAINING PROTEIN"/>
    <property type="match status" value="1"/>
</dbReference>
<evidence type="ECO:0000313" key="1">
    <source>
        <dbReference type="EMBL" id="KAJ3664458.1"/>
    </source>
</evidence>
<dbReference type="GO" id="GO:0031012">
    <property type="term" value="C:extracellular matrix"/>
    <property type="evidence" value="ECO:0007669"/>
    <property type="project" value="TreeGrafter"/>
</dbReference>
<evidence type="ECO:0000313" key="2">
    <source>
        <dbReference type="Proteomes" id="UP001168821"/>
    </source>
</evidence>
<feature type="non-terminal residue" evidence="1">
    <location>
        <position position="448"/>
    </location>
</feature>
<proteinExistence type="predicted"/>
<dbReference type="AlphaFoldDB" id="A0AA38IZB3"/>
<sequence length="448" mass="51506">MYIPPSLSLDVYTSIFDYLESAIDFSVPVMLCGDFNIPEISECVTGTRTTQLFKIYTQFLALNNLVQHNSILNCNNRILDLVLTTESLTVTVDKQELTLVTEDNHHPALNIQLELVNLDSVPFVHGTDDLRFNFHRGNLEGLYLSLAGTDWLPVLDAADPTLACEKFNEIIFTNISQYVPISKSFGQRENYPVWYTRSVINKIKTKNRHWDIYRKTKSVYHLDKVKKLRCEIRKDIRYTYYEFIRKSETSLQSHPKKFWSFVNEKKKATNVPGLMTFENHTLTSQQDIVNTFASHFKSMYNCDNENHVCDVICRDNCENICDNCFKYCCPSFDVRVDCVKNVILNRFSISDNDILKAVKGIKANNVCGADNIPAFLIVDCISCFLSPLCHIFNRILISSQYPTVWKTSNVVPIFKSGDKSNIKNYRPISLIPNFAKLFECILTDAIYA</sequence>
<dbReference type="GO" id="GO:0007508">
    <property type="term" value="P:larval heart development"/>
    <property type="evidence" value="ECO:0007669"/>
    <property type="project" value="TreeGrafter"/>
</dbReference>
<keyword evidence="2" id="KW-1185">Reference proteome</keyword>
<dbReference type="GO" id="GO:0061343">
    <property type="term" value="P:cell adhesion involved in heart morphogenesis"/>
    <property type="evidence" value="ECO:0007669"/>
    <property type="project" value="TreeGrafter"/>
</dbReference>
<dbReference type="EMBL" id="JALNTZ010000001">
    <property type="protein sequence ID" value="KAJ3664458.1"/>
    <property type="molecule type" value="Genomic_DNA"/>
</dbReference>
<comment type="caution">
    <text evidence="1">The sequence shown here is derived from an EMBL/GenBank/DDBJ whole genome shotgun (WGS) entry which is preliminary data.</text>
</comment>
<reference evidence="1" key="1">
    <citation type="journal article" date="2023" name="G3 (Bethesda)">
        <title>Whole genome assemblies of Zophobas morio and Tenebrio molitor.</title>
        <authorList>
            <person name="Kaur S."/>
            <person name="Stinson S.A."/>
            <person name="diCenzo G.C."/>
        </authorList>
    </citation>
    <scope>NUCLEOTIDE SEQUENCE</scope>
    <source>
        <strain evidence="1">QUZm001</strain>
    </source>
</reference>